<dbReference type="Proteomes" id="UP001266305">
    <property type="component" value="Unassembled WGS sequence"/>
</dbReference>
<name>A0ABQ9W1X6_SAGOE</name>
<accession>A0ABQ9W1X6</accession>
<feature type="region of interest" description="Disordered" evidence="1">
    <location>
        <begin position="14"/>
        <end position="35"/>
    </location>
</feature>
<evidence type="ECO:0000313" key="3">
    <source>
        <dbReference type="Proteomes" id="UP001266305"/>
    </source>
</evidence>
<feature type="non-terminal residue" evidence="2">
    <location>
        <position position="78"/>
    </location>
</feature>
<organism evidence="2 3">
    <name type="scientific">Saguinus oedipus</name>
    <name type="common">Cotton-top tamarin</name>
    <name type="synonym">Oedipomidas oedipus</name>
    <dbReference type="NCBI Taxonomy" id="9490"/>
    <lineage>
        <taxon>Eukaryota</taxon>
        <taxon>Metazoa</taxon>
        <taxon>Chordata</taxon>
        <taxon>Craniata</taxon>
        <taxon>Vertebrata</taxon>
        <taxon>Euteleostomi</taxon>
        <taxon>Mammalia</taxon>
        <taxon>Eutheria</taxon>
        <taxon>Euarchontoglires</taxon>
        <taxon>Primates</taxon>
        <taxon>Haplorrhini</taxon>
        <taxon>Platyrrhini</taxon>
        <taxon>Cebidae</taxon>
        <taxon>Callitrichinae</taxon>
        <taxon>Saguinus</taxon>
    </lineage>
</organism>
<feature type="non-terminal residue" evidence="2">
    <location>
        <position position="1"/>
    </location>
</feature>
<gene>
    <name evidence="2" type="ORF">P7K49_005991</name>
</gene>
<dbReference type="EMBL" id="JASSZA010000003">
    <property type="protein sequence ID" value="KAK2115365.1"/>
    <property type="molecule type" value="Genomic_DNA"/>
</dbReference>
<feature type="region of interest" description="Disordered" evidence="1">
    <location>
        <begin position="56"/>
        <end position="78"/>
    </location>
</feature>
<protein>
    <submittedName>
        <fullName evidence="2">Uncharacterized protein</fullName>
    </submittedName>
</protein>
<sequence>QPLTFQCGVDTWLSASPPPQGWGSPSTRWPLGDSCSSKTNNASPWGFTCPSLASPVTGQGRLSSHSRRKSESNVVPET</sequence>
<keyword evidence="3" id="KW-1185">Reference proteome</keyword>
<evidence type="ECO:0000256" key="1">
    <source>
        <dbReference type="SAM" id="MobiDB-lite"/>
    </source>
</evidence>
<reference evidence="2 3" key="1">
    <citation type="submission" date="2023-05" db="EMBL/GenBank/DDBJ databases">
        <title>B98-5 Cell Line De Novo Hybrid Assembly: An Optical Mapping Approach.</title>
        <authorList>
            <person name="Kananen K."/>
            <person name="Auerbach J.A."/>
            <person name="Kautto E."/>
            <person name="Blachly J.S."/>
        </authorList>
    </citation>
    <scope>NUCLEOTIDE SEQUENCE [LARGE SCALE GENOMIC DNA]</scope>
    <source>
        <strain evidence="2">B95-8</strain>
        <tissue evidence="2">Cell line</tissue>
    </source>
</reference>
<proteinExistence type="predicted"/>
<evidence type="ECO:0000313" key="2">
    <source>
        <dbReference type="EMBL" id="KAK2115365.1"/>
    </source>
</evidence>
<comment type="caution">
    <text evidence="2">The sequence shown here is derived from an EMBL/GenBank/DDBJ whole genome shotgun (WGS) entry which is preliminary data.</text>
</comment>